<proteinExistence type="inferred from homology"/>
<dbReference type="Pfam" id="PF03800">
    <property type="entry name" value="Nuf2"/>
    <property type="match status" value="1"/>
</dbReference>
<dbReference type="EMBL" id="FO082871">
    <property type="protein sequence ID" value="CCF72875.1"/>
    <property type="molecule type" value="Genomic_DNA"/>
</dbReference>
<reference evidence="11 12" key="1">
    <citation type="journal article" date="2012" name="Nucleic Acids Res.">
        <title>Sequencing of the smallest Apicomplexan genome from the human pathogen Babesia microti.</title>
        <authorList>
            <person name="Cornillot E."/>
            <person name="Hadj-Kaddour K."/>
            <person name="Dassouli A."/>
            <person name="Noel B."/>
            <person name="Ranwez V."/>
            <person name="Vacherie B."/>
            <person name="Augagneur Y."/>
            <person name="Bres V."/>
            <person name="Duclos A."/>
            <person name="Randazzo S."/>
            <person name="Carcy B."/>
            <person name="Debierre-Grockiego F."/>
            <person name="Delbecq S."/>
            <person name="Moubri-Menage K."/>
            <person name="Shams-Eldin H."/>
            <person name="Usmani-Brown S."/>
            <person name="Bringaud F."/>
            <person name="Wincker P."/>
            <person name="Vivares C.P."/>
            <person name="Schwarz R.T."/>
            <person name="Schetters T.P."/>
            <person name="Krause P.J."/>
            <person name="Gorenflot A."/>
            <person name="Berry V."/>
            <person name="Barbe V."/>
            <person name="Ben Mamoun C."/>
        </authorList>
    </citation>
    <scope>NUCLEOTIDE SEQUENCE [LARGE SCALE GENOMIC DNA]</scope>
    <source>
        <strain evidence="11 12">RI</strain>
    </source>
</reference>
<name>I7IPD8_BABMR</name>
<keyword evidence="3" id="KW-0158">Chromosome</keyword>
<reference evidence="11 12" key="3">
    <citation type="journal article" date="2016" name="Sci. Rep.">
        <title>Genome-wide diversity and gene expression profiling of Babesia microti isolates identify polymorphic genes that mediate host-pathogen interactions.</title>
        <authorList>
            <person name="Silva J.C."/>
            <person name="Cornillot E."/>
            <person name="McCracken C."/>
            <person name="Usmani-Brown S."/>
            <person name="Dwivedi A."/>
            <person name="Ifeonu O.O."/>
            <person name="Crabtree J."/>
            <person name="Gotia H.T."/>
            <person name="Virji A.Z."/>
            <person name="Reynes C."/>
            <person name="Colinge J."/>
            <person name="Kumar V."/>
            <person name="Lawres L."/>
            <person name="Pazzi J.E."/>
            <person name="Pablo J.V."/>
            <person name="Hung C."/>
            <person name="Brancato J."/>
            <person name="Kumari P."/>
            <person name="Orvis J."/>
            <person name="Tretina K."/>
            <person name="Chibucos M."/>
            <person name="Ott S."/>
            <person name="Sadzewicz L."/>
            <person name="Sengamalay N."/>
            <person name="Shetty A.C."/>
            <person name="Su Q."/>
            <person name="Tallon L."/>
            <person name="Fraser C.M."/>
            <person name="Frutos R."/>
            <person name="Molina D.M."/>
            <person name="Krause P.J."/>
            <person name="Ben Mamoun C."/>
        </authorList>
    </citation>
    <scope>NUCLEOTIDE SEQUENCE [LARGE SCALE GENOMIC DNA]</scope>
    <source>
        <strain evidence="11 12">RI</strain>
    </source>
</reference>
<sequence>MDELVDALKKLGAQVSERIFKNPTKDETVGLYCLAIQEVFGRAITQVRYEEAMGTLKSNPKSDLFETFGFTIESNSYKSIGDLRFYRYCQRLHSALGLEPINPTTISNPTSADIKKFGKALLAFLKFRDNVLQLLGTDLDTLIQSLDVKFALINDSNQAVRELSEFSRCNEKNVHVILNMQQEKKCLETKLTLINEEFTMFKERLRTVNTRINELQESIEQILLQTVVARQTNQDLQDQVVEDPDKFKSDLMQYNSQIDSGNLELDHLKKSEEKLHEKIANFQNSKSRIDTTINLILSHLDNVIYPYSELISSITSATADSQAIDDDLKRINLEINDCHETLKCCKLDQDNMQRNMSLLENKLADNTKRLSMMDETGRERIESVHKRIKEKEEACLELEREIKKLEILKLAKDTNFNNCIQDFVTLLHPYEKLLRYY</sequence>
<accession>I7IPD8</accession>
<dbReference type="VEuPathDB" id="PiroplasmaDB:BMR1_01G02085"/>
<evidence type="ECO:0000256" key="4">
    <source>
        <dbReference type="ARBA" id="ARBA00022618"/>
    </source>
</evidence>
<dbReference type="Gene3D" id="1.10.418.60">
    <property type="entry name" value="Ncd80 complex, Nuf2 subunit"/>
    <property type="match status" value="1"/>
</dbReference>
<dbReference type="Proteomes" id="UP000002899">
    <property type="component" value="Chromosome I"/>
</dbReference>
<evidence type="ECO:0000256" key="1">
    <source>
        <dbReference type="ARBA" id="ARBA00004584"/>
    </source>
</evidence>
<keyword evidence="4" id="KW-0132">Cell division</keyword>
<dbReference type="RefSeq" id="XP_012647484.1">
    <property type="nucleotide sequence ID" value="XM_012792030.1"/>
</dbReference>
<comment type="similarity">
    <text evidence="2">Belongs to the NUF2 family.</text>
</comment>
<keyword evidence="7" id="KW-0131">Cell cycle</keyword>
<dbReference type="InterPro" id="IPR038275">
    <property type="entry name" value="Nuf2_N_sf"/>
</dbReference>
<evidence type="ECO:0000256" key="7">
    <source>
        <dbReference type="ARBA" id="ARBA00023306"/>
    </source>
</evidence>
<keyword evidence="12" id="KW-1185">Reference proteome</keyword>
<evidence type="ECO:0000256" key="6">
    <source>
        <dbReference type="ARBA" id="ARBA00023054"/>
    </source>
</evidence>
<feature type="coiled-coil region" evidence="9">
    <location>
        <begin position="349"/>
        <end position="408"/>
    </location>
</feature>
<dbReference type="OrthoDB" id="8194677at2759"/>
<evidence type="ECO:0000313" key="12">
    <source>
        <dbReference type="Proteomes" id="UP000002899"/>
    </source>
</evidence>
<dbReference type="GeneID" id="24423489"/>
<organism evidence="11 12">
    <name type="scientific">Babesia microti (strain RI)</name>
    <dbReference type="NCBI Taxonomy" id="1133968"/>
    <lineage>
        <taxon>Eukaryota</taxon>
        <taxon>Sar</taxon>
        <taxon>Alveolata</taxon>
        <taxon>Apicomplexa</taxon>
        <taxon>Aconoidasida</taxon>
        <taxon>Piroplasmida</taxon>
        <taxon>Babesiidae</taxon>
        <taxon>Babesia</taxon>
    </lineage>
</organism>
<feature type="domain" description="Kinetochore protein Nuf2 N-terminal" evidence="10">
    <location>
        <begin position="2"/>
        <end position="133"/>
    </location>
</feature>
<dbReference type="KEGG" id="bmic:BMR1_01G02085"/>
<keyword evidence="8" id="KW-0137">Centromere</keyword>
<dbReference type="AlphaFoldDB" id="I7IPD8"/>
<keyword evidence="6 9" id="KW-0175">Coiled coil</keyword>
<dbReference type="InterPro" id="IPR005549">
    <property type="entry name" value="Kinetochore_Nuf2_N"/>
</dbReference>
<dbReference type="GO" id="GO:0031262">
    <property type="term" value="C:Ndc80 complex"/>
    <property type="evidence" value="ECO:0007669"/>
    <property type="project" value="InterPro"/>
</dbReference>
<gene>
    <name evidence="11" type="ORF">BMR1_01G02085</name>
</gene>
<evidence type="ECO:0000256" key="3">
    <source>
        <dbReference type="ARBA" id="ARBA00022454"/>
    </source>
</evidence>
<evidence type="ECO:0000313" key="11">
    <source>
        <dbReference type="EMBL" id="CCF72875.1"/>
    </source>
</evidence>
<evidence type="ECO:0000256" key="5">
    <source>
        <dbReference type="ARBA" id="ARBA00022776"/>
    </source>
</evidence>
<dbReference type="OMA" id="TKIIEWD"/>
<feature type="coiled-coil region" evidence="9">
    <location>
        <begin position="177"/>
        <end position="225"/>
    </location>
</feature>
<protein>
    <recommendedName>
        <fullName evidence="10">Kinetochore protein Nuf2 N-terminal domain-containing protein</fullName>
    </recommendedName>
</protein>
<evidence type="ECO:0000256" key="8">
    <source>
        <dbReference type="ARBA" id="ARBA00023328"/>
    </source>
</evidence>
<comment type="subcellular location">
    <subcellularLocation>
        <location evidence="1">Chromosome</location>
        <location evidence="1">Centromere</location>
    </subcellularLocation>
</comment>
<reference evidence="11 12" key="2">
    <citation type="journal article" date="2013" name="PLoS ONE">
        <title>Whole genome mapping and re-organization of the nuclear and mitochondrial genomes of Babesia microti isolates.</title>
        <authorList>
            <person name="Cornillot E."/>
            <person name="Dassouli A."/>
            <person name="Garg A."/>
            <person name="Pachikara N."/>
            <person name="Randazzo S."/>
            <person name="Depoix D."/>
            <person name="Carcy B."/>
            <person name="Delbecq S."/>
            <person name="Frutos R."/>
            <person name="Silva J.C."/>
            <person name="Sutton R."/>
            <person name="Krause P.J."/>
            <person name="Mamoun C.B."/>
        </authorList>
    </citation>
    <scope>NUCLEOTIDE SEQUENCE [LARGE SCALE GENOMIC DNA]</scope>
    <source>
        <strain evidence="11 12">RI</strain>
    </source>
</reference>
<keyword evidence="5" id="KW-0498">Mitosis</keyword>
<dbReference type="GO" id="GO:0051301">
    <property type="term" value="P:cell division"/>
    <property type="evidence" value="ECO:0007669"/>
    <property type="project" value="UniProtKB-KW"/>
</dbReference>
<evidence type="ECO:0000256" key="2">
    <source>
        <dbReference type="ARBA" id="ARBA00005498"/>
    </source>
</evidence>
<evidence type="ECO:0000256" key="9">
    <source>
        <dbReference type="SAM" id="Coils"/>
    </source>
</evidence>
<evidence type="ECO:0000259" key="10">
    <source>
        <dbReference type="Pfam" id="PF03800"/>
    </source>
</evidence>